<dbReference type="PANTHER" id="PTHR10138">
    <property type="entry name" value="TRYPTOPHAN 2,3-DIOXYGENASE"/>
    <property type="match status" value="1"/>
</dbReference>
<comment type="similarity">
    <text evidence="1">Belongs to the tryptophan 2,3-dioxygenase family.</text>
</comment>
<dbReference type="EMBL" id="CP023778">
    <property type="protein sequence ID" value="ATL66298.1"/>
    <property type="molecule type" value="Genomic_DNA"/>
</dbReference>
<dbReference type="GO" id="GO:0019442">
    <property type="term" value="P:L-tryptophan catabolic process to acetyl-CoA"/>
    <property type="evidence" value="ECO:0007669"/>
    <property type="project" value="TreeGrafter"/>
</dbReference>
<comment type="pathway">
    <text evidence="1">Amino-acid degradation; L-tryptophan degradation via kynurenine pathway; L-kynurenine from L-tryptophan: step 1/2.</text>
</comment>
<comment type="subunit">
    <text evidence="1">Homotetramer.</text>
</comment>
<dbReference type="InterPro" id="IPR037217">
    <property type="entry name" value="Trp/Indoleamine_2_3_dOase-like"/>
</dbReference>
<sequence length="275" mass="31455">MTVEQDAVCPLHRPSVPEYVGYAHMDRLHELVQPRTDSPREVVFLLVSHVKELMFRVAYVELDQARTQMRADRIDPACLALDRAAQSLRVLVQTWDLLASMSPDEFLVFRHILGQASGTQSFMYRTLEFSLGNKDPRMVSAAEDQLALYPQLRRELAARTVYDEALGLLSRQGLDIPAPVLHRDSSAQYRPDPAVELAWRAAYEDPARWPGVHRIAEQLMEVAFRFSHWRASHLLVVERMLGDKPGTGGTSGVPWLREINEHRFFPELWSVRTSL</sequence>
<dbReference type="KEGG" id="ntp:CRH09_08865"/>
<proteinExistence type="inferred from homology"/>
<feature type="binding site" description="axial binding residue" evidence="1">
    <location>
        <position position="233"/>
    </location>
    <ligand>
        <name>heme</name>
        <dbReference type="ChEBI" id="CHEBI:30413"/>
    </ligand>
    <ligandPart>
        <name>Fe</name>
        <dbReference type="ChEBI" id="CHEBI:18248"/>
    </ligandPart>
</feature>
<reference evidence="2 3" key="1">
    <citation type="submission" date="2017-10" db="EMBL/GenBank/DDBJ databases">
        <title>Comparative genomics between pathogenic Norcardia.</title>
        <authorList>
            <person name="Zeng L."/>
        </authorList>
    </citation>
    <scope>NUCLEOTIDE SEQUENCE [LARGE SCALE GENOMIC DNA]</scope>
    <source>
        <strain evidence="2 3">NC_YFY_NT001</strain>
    </source>
</reference>
<dbReference type="RefSeq" id="WP_098693499.1">
    <property type="nucleotide sequence ID" value="NZ_CP023778.1"/>
</dbReference>
<dbReference type="PANTHER" id="PTHR10138:SF0">
    <property type="entry name" value="TRYPTOPHAN 2,3-DIOXYGENASE"/>
    <property type="match status" value="1"/>
</dbReference>
<feature type="binding site" evidence="1">
    <location>
        <position position="110"/>
    </location>
    <ligand>
        <name>substrate</name>
    </ligand>
</feature>
<dbReference type="GO" id="GO:0004833">
    <property type="term" value="F:L-tryptophan 2,3-dioxygenase activity"/>
    <property type="evidence" value="ECO:0007669"/>
    <property type="project" value="UniProtKB-UniRule"/>
</dbReference>
<keyword evidence="1" id="KW-0823">Tryptophan catabolism</keyword>
<gene>
    <name evidence="1" type="primary">kynA</name>
    <name evidence="2" type="ORF">CRH09_08865</name>
</gene>
<evidence type="ECO:0000256" key="1">
    <source>
        <dbReference type="HAMAP-Rule" id="MF_01972"/>
    </source>
</evidence>
<keyword evidence="1" id="KW-0560">Oxidoreductase</keyword>
<dbReference type="InterPro" id="IPR004981">
    <property type="entry name" value="Trp_2_3_dOase"/>
</dbReference>
<dbReference type="UniPathway" id="UPA00333">
    <property type="reaction ID" value="UER00453"/>
</dbReference>
<comment type="function">
    <text evidence="1">Heme-dependent dioxygenase that catalyzes the oxidative cleavage of the L-tryptophan (L-Trp) pyrrole ring and converts L-tryptophan to N-formyl-L-kynurenine. Catalyzes the oxidative cleavage of the indole moiety.</text>
</comment>
<name>A0A291RG75_9NOCA</name>
<comment type="cofactor">
    <cofactor evidence="1">
        <name>heme</name>
        <dbReference type="ChEBI" id="CHEBI:30413"/>
    </cofactor>
    <text evidence="1">Binds 1 heme group per subunit.</text>
</comment>
<evidence type="ECO:0000313" key="3">
    <source>
        <dbReference type="Proteomes" id="UP000221961"/>
    </source>
</evidence>
<keyword evidence="1" id="KW-0349">Heme</keyword>
<dbReference type="EC" id="1.13.11.11" evidence="1"/>
<dbReference type="GO" id="GO:0019441">
    <property type="term" value="P:L-tryptophan catabolic process to kynurenine"/>
    <property type="evidence" value="ECO:0007669"/>
    <property type="project" value="UniProtKB-UniRule"/>
</dbReference>
<dbReference type="GeneID" id="88357517"/>
<comment type="catalytic activity">
    <reaction evidence="1">
        <text>L-tryptophan + O2 = N-formyl-L-kynurenine</text>
        <dbReference type="Rhea" id="RHEA:24536"/>
        <dbReference type="ChEBI" id="CHEBI:15379"/>
        <dbReference type="ChEBI" id="CHEBI:57912"/>
        <dbReference type="ChEBI" id="CHEBI:58629"/>
        <dbReference type="EC" id="1.13.11.11"/>
    </reaction>
</comment>
<dbReference type="Proteomes" id="UP000221961">
    <property type="component" value="Chromosome"/>
</dbReference>
<keyword evidence="1" id="KW-0479">Metal-binding</keyword>
<evidence type="ECO:0000313" key="2">
    <source>
        <dbReference type="EMBL" id="ATL66298.1"/>
    </source>
</evidence>
<accession>A0A291RG75</accession>
<dbReference type="Pfam" id="PF03301">
    <property type="entry name" value="Trp_dioxygenase"/>
    <property type="match status" value="2"/>
</dbReference>
<dbReference type="Gene3D" id="1.20.58.480">
    <property type="match status" value="1"/>
</dbReference>
<keyword evidence="1" id="KW-0408">Iron</keyword>
<dbReference type="GO" id="GO:0046872">
    <property type="term" value="F:metal ion binding"/>
    <property type="evidence" value="ECO:0007669"/>
    <property type="project" value="UniProtKB-KW"/>
</dbReference>
<dbReference type="AlphaFoldDB" id="A0A291RG75"/>
<feature type="binding site" evidence="1">
    <location>
        <position position="247"/>
    </location>
    <ligand>
        <name>substrate</name>
    </ligand>
</feature>
<dbReference type="HAMAP" id="MF_01972">
    <property type="entry name" value="T23O"/>
    <property type="match status" value="1"/>
</dbReference>
<dbReference type="SUPFAM" id="SSF140959">
    <property type="entry name" value="Indolic compounds 2,3-dioxygenase-like"/>
    <property type="match status" value="1"/>
</dbReference>
<keyword evidence="1 2" id="KW-0223">Dioxygenase</keyword>
<comment type="caution">
    <text evidence="1">Lacks conserved residue(s) required for the propagation of feature annotation.</text>
</comment>
<dbReference type="GO" id="GO:0020037">
    <property type="term" value="F:heme binding"/>
    <property type="evidence" value="ECO:0007669"/>
    <property type="project" value="UniProtKB-UniRule"/>
</dbReference>
<organism evidence="2 3">
    <name type="scientific">Nocardia terpenica</name>
    <dbReference type="NCBI Taxonomy" id="455432"/>
    <lineage>
        <taxon>Bacteria</taxon>
        <taxon>Bacillati</taxon>
        <taxon>Actinomycetota</taxon>
        <taxon>Actinomycetes</taxon>
        <taxon>Mycobacteriales</taxon>
        <taxon>Nocardiaceae</taxon>
        <taxon>Nocardia</taxon>
    </lineage>
</organism>
<protein>
    <recommendedName>
        <fullName evidence="1">Tryptophan 2,3-dioxygenase</fullName>
        <shortName evidence="1">TDO</shortName>
        <ecNumber evidence="1">1.13.11.11</ecNumber>
    </recommendedName>
    <alternativeName>
        <fullName evidence="1">Tryptamin 2,3-dioxygenase</fullName>
    </alternativeName>
    <alternativeName>
        <fullName evidence="1">Tryptophan oxygenase</fullName>
        <shortName evidence="1">TO</shortName>
        <shortName evidence="1">TRPO</shortName>
    </alternativeName>
    <alternativeName>
        <fullName evidence="1">Tryptophan pyrrolase</fullName>
    </alternativeName>
    <alternativeName>
        <fullName evidence="1">Tryptophanase</fullName>
    </alternativeName>
</protein>